<comment type="subunit">
    <text evidence="17">Homodimer. Interacts with myosin. Interacts with SIKE1 and both associate with the STRIPAK core complex composed of PP2A catalytic and scaffolding subunits, the striatins (PP2A regulatory subunits), the striatin-associated proteins MOB4, STRIP1 and STRIP2, PDCD10 and members of the STE20 kinases, such as STK24 and STK26. Interacts (via FHA domain) with STK3 (when phosphorylated); the interaction associates STK3 with the STRIPAK complex.</text>
</comment>
<dbReference type="Gene3D" id="1.10.287.1490">
    <property type="match status" value="1"/>
</dbReference>
<dbReference type="SMART" id="SM00240">
    <property type="entry name" value="FHA"/>
    <property type="match status" value="1"/>
</dbReference>
<dbReference type="GO" id="GO:0042383">
    <property type="term" value="C:sarcolemma"/>
    <property type="evidence" value="ECO:0007669"/>
    <property type="project" value="UniProtKB-SubCell"/>
</dbReference>
<evidence type="ECO:0000256" key="17">
    <source>
        <dbReference type="ARBA" id="ARBA00066015"/>
    </source>
</evidence>
<evidence type="ECO:0000256" key="19">
    <source>
        <dbReference type="SAM" id="Coils"/>
    </source>
</evidence>
<evidence type="ECO:0000256" key="18">
    <source>
        <dbReference type="ARBA" id="ARBA00074026"/>
    </source>
</evidence>
<dbReference type="GO" id="GO:0031966">
    <property type="term" value="C:mitochondrial membrane"/>
    <property type="evidence" value="ECO:0007669"/>
    <property type="project" value="UniProtKB-SubCell"/>
</dbReference>
<evidence type="ECO:0000256" key="1">
    <source>
        <dbReference type="ARBA" id="ARBA00004300"/>
    </source>
</evidence>
<dbReference type="PANTHER" id="PTHR15715:SF22">
    <property type="entry name" value="SARCOLEMMAL MEMBRANE-ASSOCIATED PROTEIN"/>
    <property type="match status" value="1"/>
</dbReference>
<evidence type="ECO:0000256" key="16">
    <source>
        <dbReference type="ARBA" id="ARBA00061687"/>
    </source>
</evidence>
<feature type="coiled-coil region" evidence="19">
    <location>
        <begin position="265"/>
        <end position="394"/>
    </location>
</feature>
<evidence type="ECO:0000256" key="14">
    <source>
        <dbReference type="ARBA" id="ARBA00057671"/>
    </source>
</evidence>
<dbReference type="Gene3D" id="2.60.200.20">
    <property type="match status" value="1"/>
</dbReference>
<dbReference type="PANTHER" id="PTHR15715">
    <property type="entry name" value="CENTROSOMAL PROTEIN OF 170 KDA"/>
    <property type="match status" value="1"/>
</dbReference>
<comment type="caution">
    <text evidence="23">The sequence shown here is derived from an EMBL/GenBank/DDBJ whole genome shotgun (WGS) entry which is preliminary data.</text>
</comment>
<feature type="compositionally biased region" description="Acidic residues" evidence="20">
    <location>
        <begin position="486"/>
        <end position="497"/>
    </location>
</feature>
<evidence type="ECO:0000256" key="11">
    <source>
        <dbReference type="ARBA" id="ARBA00023136"/>
    </source>
</evidence>
<sequence length="846" mass="97076">MPSALAVFTCRPNSHPFQERHVYLDEPVKIGRSVARCRPAQNNATFDCKVLSRNHALVWFDHKTGKFYLQDTKSSNGTFINSQRLSRGSEESPPCEVLSGDIIQFGVDVTENTRKVTHGCIVSSIKLFLPDGMEARRRSDVIQAPLPLPVDKVAANTPSMYSQELFQLSQYLQEALHREQMLEQKLATLQRLLASTQEASESSWQALIDEDRLLSRLEVMGNQLQAYSKNQTEDGIRKELVALTEDKLNYETTAKESLRRVLQEKIEVVRKLSEVERTLSNTEDECTHLKEMNERTQEELRELANKYNGAVNEIKDLTDKIKLAEGKQEELTQKGQNEKKELHLRIEEMEEKEQVLQARIEALQADNDFTNERLTALQVRLEQLQEKSIKENNSLDDFLLKSGGDCTLIQQFIECQPVKQLKGAMDSSIHKLSNFDEVIDAHLQNNQTPEDNSFTSPEKLKENEIDAKESDMSDTLSPSKDKSSDDTSEGQMDEQELNEPQNRASLIKDELQRANLEPRDTEQVIHKLHIELQEAQELANTGKQKCLELQALLEEERRSNRQQTEESSKQIQYLQTQLAKLQSDMEALREQRENTISNTRDELYSAQEEVLVLRHAMEAAMAERERDIAALQADLTAVTAELDKWRKAASKYELEIGTLQESFKLQSQHQERAFQLQGELEKLQAECSTLHRECEALRLEKVTLLEKLHKLEVELSSSREQSATLSSSLNALEKCQGDLENKLGSMQNQHQQDACRLKVELSQAESRTKDLQKEYEDTQSQLSDLRRRYEQTEQEKSSINDELEQCKVNLKLLQEKGKNPSILQPVQAIFIGLILALLYWCFGQMW</sequence>
<organism evidence="23 24">
    <name type="scientific">Tachysurus vachellii</name>
    <name type="common">Darkbarbel catfish</name>
    <name type="synonym">Pelteobagrus vachellii</name>
    <dbReference type="NCBI Taxonomy" id="175792"/>
    <lineage>
        <taxon>Eukaryota</taxon>
        <taxon>Metazoa</taxon>
        <taxon>Chordata</taxon>
        <taxon>Craniata</taxon>
        <taxon>Vertebrata</taxon>
        <taxon>Euteleostomi</taxon>
        <taxon>Actinopterygii</taxon>
        <taxon>Neopterygii</taxon>
        <taxon>Teleostei</taxon>
        <taxon>Ostariophysi</taxon>
        <taxon>Siluriformes</taxon>
        <taxon>Bagridae</taxon>
        <taxon>Tachysurus</taxon>
    </lineage>
</organism>
<evidence type="ECO:0000256" key="2">
    <source>
        <dbReference type="ARBA" id="ARBA00004389"/>
    </source>
</evidence>
<keyword evidence="12" id="KW-0206">Cytoskeleton</keyword>
<evidence type="ECO:0000256" key="15">
    <source>
        <dbReference type="ARBA" id="ARBA00060409"/>
    </source>
</evidence>
<feature type="coiled-coil region" evidence="19">
    <location>
        <begin position="172"/>
        <end position="199"/>
    </location>
</feature>
<keyword evidence="5" id="KW-0597">Phosphoprotein</keyword>
<keyword evidence="9 19" id="KW-0175">Coiled coil</keyword>
<dbReference type="GO" id="GO:0072659">
    <property type="term" value="P:protein localization to plasma membrane"/>
    <property type="evidence" value="ECO:0007669"/>
    <property type="project" value="TreeGrafter"/>
</dbReference>
<keyword evidence="6 21" id="KW-0812">Transmembrane</keyword>
<evidence type="ECO:0000259" key="22">
    <source>
        <dbReference type="PROSITE" id="PS50006"/>
    </source>
</evidence>
<dbReference type="Pfam" id="PF00498">
    <property type="entry name" value="FHA"/>
    <property type="match status" value="1"/>
</dbReference>
<protein>
    <recommendedName>
        <fullName evidence="18">Sarcolemmal membrane-associated protein</fullName>
    </recommendedName>
</protein>
<dbReference type="SUPFAM" id="SSF49879">
    <property type="entry name" value="SMAD/FHA domain"/>
    <property type="match status" value="1"/>
</dbReference>
<feature type="coiled-coil region" evidence="19">
    <location>
        <begin position="546"/>
        <end position="721"/>
    </location>
</feature>
<dbReference type="InterPro" id="IPR000253">
    <property type="entry name" value="FHA_dom"/>
</dbReference>
<reference evidence="23" key="1">
    <citation type="submission" date="2023-08" db="EMBL/GenBank/DDBJ databases">
        <title>Pelteobagrus vachellii genome.</title>
        <authorList>
            <person name="Liu H."/>
        </authorList>
    </citation>
    <scope>NUCLEOTIDE SEQUENCE</scope>
    <source>
        <strain evidence="23">PRFRI_2022a</strain>
        <tissue evidence="23">Muscle</tissue>
    </source>
</reference>
<evidence type="ECO:0000313" key="24">
    <source>
        <dbReference type="Proteomes" id="UP001187315"/>
    </source>
</evidence>
<dbReference type="AlphaFoldDB" id="A0AA88IR91"/>
<keyword evidence="8 21" id="KW-1133">Transmembrane helix</keyword>
<feature type="domain" description="FHA" evidence="22">
    <location>
        <begin position="28"/>
        <end position="85"/>
    </location>
</feature>
<dbReference type="PROSITE" id="PS50006">
    <property type="entry name" value="FHA_DOMAIN"/>
    <property type="match status" value="1"/>
</dbReference>
<feature type="compositionally biased region" description="Basic and acidic residues" evidence="20">
    <location>
        <begin position="784"/>
        <end position="796"/>
    </location>
</feature>
<evidence type="ECO:0000256" key="10">
    <source>
        <dbReference type="ARBA" id="ARBA00023128"/>
    </source>
</evidence>
<comment type="function">
    <text evidence="14">Associates with the striatin-interacting phosphatase and kinase (STRIPAK) core complex, forming the extended (SIKE1:SLMAP)STRIPAK complex. The (SIKE1:SLMAP)STRIPAK complex dephosphorylates STK3 leading to the inhibition of Hippo signaling and the control of cell growth. May play a role during myoblast fusion.</text>
</comment>
<evidence type="ECO:0000256" key="7">
    <source>
        <dbReference type="ARBA" id="ARBA00022824"/>
    </source>
</evidence>
<dbReference type="FunFam" id="2.60.200.20:FF:000003">
    <property type="entry name" value="sarcolemmal membrane-associated protein isoform X2"/>
    <property type="match status" value="1"/>
</dbReference>
<evidence type="ECO:0000256" key="9">
    <source>
        <dbReference type="ARBA" id="ARBA00023054"/>
    </source>
</evidence>
<dbReference type="CDD" id="cd21911">
    <property type="entry name" value="CC1_SLMAP"/>
    <property type="match status" value="1"/>
</dbReference>
<evidence type="ECO:0000256" key="21">
    <source>
        <dbReference type="SAM" id="Phobius"/>
    </source>
</evidence>
<evidence type="ECO:0000256" key="3">
    <source>
        <dbReference type="ARBA" id="ARBA00022475"/>
    </source>
</evidence>
<evidence type="ECO:0000256" key="8">
    <source>
        <dbReference type="ARBA" id="ARBA00022989"/>
    </source>
</evidence>
<dbReference type="GO" id="GO:0005789">
    <property type="term" value="C:endoplasmic reticulum membrane"/>
    <property type="evidence" value="ECO:0007669"/>
    <property type="project" value="UniProtKB-SubCell"/>
</dbReference>
<dbReference type="InterPro" id="IPR008984">
    <property type="entry name" value="SMAD_FHA_dom_sf"/>
</dbReference>
<dbReference type="EMBL" id="JAVHJS010000022">
    <property type="protein sequence ID" value="KAK2821541.1"/>
    <property type="molecule type" value="Genomic_DNA"/>
</dbReference>
<dbReference type="CDD" id="cd22679">
    <property type="entry name" value="FHA_SLMAP"/>
    <property type="match status" value="1"/>
</dbReference>
<feature type="region of interest" description="Disordered" evidence="20">
    <location>
        <begin position="768"/>
        <end position="796"/>
    </location>
</feature>
<dbReference type="GO" id="GO:0005813">
    <property type="term" value="C:centrosome"/>
    <property type="evidence" value="ECO:0007669"/>
    <property type="project" value="UniProtKB-SubCell"/>
</dbReference>
<keyword evidence="4" id="KW-0963">Cytoplasm</keyword>
<keyword evidence="24" id="KW-1185">Reference proteome</keyword>
<keyword evidence="11 21" id="KW-0472">Membrane</keyword>
<proteinExistence type="inferred from homology"/>
<evidence type="ECO:0000256" key="13">
    <source>
        <dbReference type="ARBA" id="ARBA00046294"/>
    </source>
</evidence>
<keyword evidence="3" id="KW-1003">Cell membrane</keyword>
<comment type="similarity">
    <text evidence="16">Belongs to the SLMAP family.</text>
</comment>
<dbReference type="InterPro" id="IPR051176">
    <property type="entry name" value="Cent_Immune-Sig_Mod"/>
</dbReference>
<evidence type="ECO:0000256" key="4">
    <source>
        <dbReference type="ARBA" id="ARBA00022490"/>
    </source>
</evidence>
<keyword evidence="10" id="KW-0496">Mitochondrion</keyword>
<name>A0AA88IR91_TACVA</name>
<dbReference type="GO" id="GO:1900825">
    <property type="term" value="P:regulation of membrane depolarization during cardiac muscle cell action potential"/>
    <property type="evidence" value="ECO:0007669"/>
    <property type="project" value="TreeGrafter"/>
</dbReference>
<keyword evidence="7" id="KW-0256">Endoplasmic reticulum</keyword>
<evidence type="ECO:0000256" key="20">
    <source>
        <dbReference type="SAM" id="MobiDB-lite"/>
    </source>
</evidence>
<evidence type="ECO:0000256" key="5">
    <source>
        <dbReference type="ARBA" id="ARBA00022553"/>
    </source>
</evidence>
<evidence type="ECO:0000313" key="23">
    <source>
        <dbReference type="EMBL" id="KAK2821541.1"/>
    </source>
</evidence>
<evidence type="ECO:0000256" key="6">
    <source>
        <dbReference type="ARBA" id="ARBA00022692"/>
    </source>
</evidence>
<feature type="region of interest" description="Disordered" evidence="20">
    <location>
        <begin position="466"/>
        <end position="504"/>
    </location>
</feature>
<feature type="transmembrane region" description="Helical" evidence="21">
    <location>
        <begin position="822"/>
        <end position="842"/>
    </location>
</feature>
<gene>
    <name evidence="23" type="ORF">Q7C36_020884</name>
</gene>
<accession>A0AA88IR91</accession>
<evidence type="ECO:0000256" key="12">
    <source>
        <dbReference type="ARBA" id="ARBA00023212"/>
    </source>
</evidence>
<comment type="subcellular location">
    <subcellularLocation>
        <location evidence="15">Cell membrane</location>
        <location evidence="15">Sarcolemma</location>
        <topology evidence="15">Single-pass type IV membrane protein</topology>
    </subcellularLocation>
    <subcellularLocation>
        <location evidence="1">Cytoplasm</location>
        <location evidence="1">Cytoskeleton</location>
        <location evidence="1">Microtubule organizing center</location>
        <location evidence="1">Centrosome</location>
    </subcellularLocation>
    <subcellularLocation>
        <location evidence="2">Endoplasmic reticulum membrane</location>
        <topology evidence="2">Single-pass membrane protein</topology>
    </subcellularLocation>
    <subcellularLocation>
        <location evidence="13">Mitochondrion membrane</location>
        <topology evidence="13">Single-pass type IV membrane protein</topology>
    </subcellularLocation>
</comment>
<dbReference type="Proteomes" id="UP001187315">
    <property type="component" value="Unassembled WGS sequence"/>
</dbReference>